<dbReference type="Gene3D" id="1.10.510.10">
    <property type="entry name" value="Transferase(Phosphotransferase) domain 1"/>
    <property type="match status" value="1"/>
</dbReference>
<feature type="region of interest" description="Disordered" evidence="9">
    <location>
        <begin position="761"/>
        <end position="781"/>
    </location>
</feature>
<dbReference type="InterPro" id="IPR002554">
    <property type="entry name" value="PP2A_B56"/>
</dbReference>
<dbReference type="GO" id="GO:0005524">
    <property type="term" value="F:ATP binding"/>
    <property type="evidence" value="ECO:0007669"/>
    <property type="project" value="UniProtKB-KW"/>
</dbReference>
<dbReference type="GO" id="GO:0004674">
    <property type="term" value="F:protein serine/threonine kinase activity"/>
    <property type="evidence" value="ECO:0007669"/>
    <property type="project" value="UniProtKB-KW"/>
</dbReference>
<feature type="compositionally biased region" description="Low complexity" evidence="9">
    <location>
        <begin position="814"/>
        <end position="838"/>
    </location>
</feature>
<comment type="catalytic activity">
    <reaction evidence="8">
        <text>L-seryl-[protein] + ATP = O-phospho-L-seryl-[protein] + ADP + H(+)</text>
        <dbReference type="Rhea" id="RHEA:17989"/>
        <dbReference type="Rhea" id="RHEA-COMP:9863"/>
        <dbReference type="Rhea" id="RHEA-COMP:11604"/>
        <dbReference type="ChEBI" id="CHEBI:15378"/>
        <dbReference type="ChEBI" id="CHEBI:29999"/>
        <dbReference type="ChEBI" id="CHEBI:30616"/>
        <dbReference type="ChEBI" id="CHEBI:83421"/>
        <dbReference type="ChEBI" id="CHEBI:456216"/>
        <dbReference type="EC" id="2.7.11.1"/>
    </reaction>
</comment>
<dbReference type="GO" id="GO:0019888">
    <property type="term" value="F:protein phosphatase regulator activity"/>
    <property type="evidence" value="ECO:0007669"/>
    <property type="project" value="InterPro"/>
</dbReference>
<dbReference type="eggNOG" id="KOG0592">
    <property type="taxonomic scope" value="Eukaryota"/>
</dbReference>
<gene>
    <name evidence="11" type="ORF">AMSG_09397</name>
</gene>
<evidence type="ECO:0000256" key="4">
    <source>
        <dbReference type="ARBA" id="ARBA00022741"/>
    </source>
</evidence>
<dbReference type="OMA" id="ENCEPHE"/>
<evidence type="ECO:0000256" key="3">
    <source>
        <dbReference type="ARBA" id="ARBA00022679"/>
    </source>
</evidence>
<evidence type="ECO:0000256" key="1">
    <source>
        <dbReference type="ARBA" id="ARBA00012513"/>
    </source>
</evidence>
<keyword evidence="12" id="KW-1185">Reference proteome</keyword>
<evidence type="ECO:0000313" key="12">
    <source>
        <dbReference type="Proteomes" id="UP000054408"/>
    </source>
</evidence>
<dbReference type="GeneID" id="25567865"/>
<dbReference type="GO" id="GO:0035556">
    <property type="term" value="P:intracellular signal transduction"/>
    <property type="evidence" value="ECO:0007669"/>
    <property type="project" value="TreeGrafter"/>
</dbReference>
<dbReference type="InterPro" id="IPR008271">
    <property type="entry name" value="Ser/Thr_kinase_AS"/>
</dbReference>
<evidence type="ECO:0000256" key="7">
    <source>
        <dbReference type="ARBA" id="ARBA00047899"/>
    </source>
</evidence>
<dbReference type="STRING" id="461836.A0A0L0DL87"/>
<dbReference type="SUPFAM" id="SSF48371">
    <property type="entry name" value="ARM repeat"/>
    <property type="match status" value="1"/>
</dbReference>
<dbReference type="PROSITE" id="PS00108">
    <property type="entry name" value="PROTEIN_KINASE_ST"/>
    <property type="match status" value="1"/>
</dbReference>
<dbReference type="Proteomes" id="UP000054408">
    <property type="component" value="Unassembled WGS sequence"/>
</dbReference>
<keyword evidence="6" id="KW-0067">ATP-binding</keyword>
<evidence type="ECO:0000256" key="8">
    <source>
        <dbReference type="ARBA" id="ARBA00048679"/>
    </source>
</evidence>
<dbReference type="RefSeq" id="XP_013754764.1">
    <property type="nucleotide sequence ID" value="XM_013899310.1"/>
</dbReference>
<dbReference type="AlphaFoldDB" id="A0A0L0DL87"/>
<dbReference type="Pfam" id="PF00069">
    <property type="entry name" value="Pkinase"/>
    <property type="match status" value="1"/>
</dbReference>
<dbReference type="SUPFAM" id="SSF56112">
    <property type="entry name" value="Protein kinase-like (PK-like)"/>
    <property type="match status" value="1"/>
</dbReference>
<dbReference type="InterPro" id="IPR050236">
    <property type="entry name" value="Ser_Thr_kinase_AGC"/>
</dbReference>
<reference evidence="11 12" key="1">
    <citation type="submission" date="2010-05" db="EMBL/GenBank/DDBJ databases">
        <title>The Genome Sequence of Thecamonas trahens ATCC 50062.</title>
        <authorList>
            <consortium name="The Broad Institute Genome Sequencing Platform"/>
            <person name="Russ C."/>
            <person name="Cuomo C."/>
            <person name="Shea T."/>
            <person name="Young S.K."/>
            <person name="Zeng Q."/>
            <person name="Koehrsen M."/>
            <person name="Haas B."/>
            <person name="Borodovsky M."/>
            <person name="Guigo R."/>
            <person name="Alvarado L."/>
            <person name="Berlin A."/>
            <person name="Bochicchio J."/>
            <person name="Borenstein D."/>
            <person name="Chapman S."/>
            <person name="Chen Z."/>
            <person name="Freedman E."/>
            <person name="Gellesch M."/>
            <person name="Goldberg J."/>
            <person name="Griggs A."/>
            <person name="Gujja S."/>
            <person name="Heilman E."/>
            <person name="Heiman D."/>
            <person name="Hepburn T."/>
            <person name="Howarth C."/>
            <person name="Jen D."/>
            <person name="Larson L."/>
            <person name="Mehta T."/>
            <person name="Park D."/>
            <person name="Pearson M."/>
            <person name="Roberts A."/>
            <person name="Saif S."/>
            <person name="Shenoy N."/>
            <person name="Sisk P."/>
            <person name="Stolte C."/>
            <person name="Sykes S."/>
            <person name="Thomson T."/>
            <person name="Walk T."/>
            <person name="White J."/>
            <person name="Yandava C."/>
            <person name="Burger G."/>
            <person name="Gray M.W."/>
            <person name="Holland P.W.H."/>
            <person name="King N."/>
            <person name="Lang F.B.F."/>
            <person name="Roger A.J."/>
            <person name="Ruiz-Trillo I."/>
            <person name="Lander E."/>
            <person name="Nusbaum C."/>
        </authorList>
    </citation>
    <scope>NUCLEOTIDE SEQUENCE [LARGE SCALE GENOMIC DNA]</scope>
    <source>
        <strain evidence="11 12">ATCC 50062</strain>
    </source>
</reference>
<evidence type="ECO:0000259" key="10">
    <source>
        <dbReference type="PROSITE" id="PS50011"/>
    </source>
</evidence>
<keyword evidence="5 11" id="KW-0418">Kinase</keyword>
<evidence type="ECO:0000256" key="5">
    <source>
        <dbReference type="ARBA" id="ARBA00022777"/>
    </source>
</evidence>
<feature type="domain" description="Protein kinase" evidence="10">
    <location>
        <begin position="477"/>
        <end position="745"/>
    </location>
</feature>
<dbReference type="SMART" id="SM00220">
    <property type="entry name" value="S_TKc"/>
    <property type="match status" value="1"/>
</dbReference>
<dbReference type="InterPro" id="IPR011989">
    <property type="entry name" value="ARM-like"/>
</dbReference>
<accession>A0A0L0DL87</accession>
<evidence type="ECO:0000256" key="2">
    <source>
        <dbReference type="ARBA" id="ARBA00022527"/>
    </source>
</evidence>
<dbReference type="OrthoDB" id="347657at2759"/>
<protein>
    <recommendedName>
        <fullName evidence="1">non-specific serine/threonine protein kinase</fullName>
        <ecNumber evidence="1">2.7.11.1</ecNumber>
    </recommendedName>
</protein>
<dbReference type="PANTHER" id="PTHR24356:SF163">
    <property type="entry name" value="3-PHOSPHOINOSITIDE-DEPENDENT PROTEIN KINASE 1-RELATED"/>
    <property type="match status" value="1"/>
</dbReference>
<dbReference type="Pfam" id="PF01603">
    <property type="entry name" value="B56"/>
    <property type="match status" value="1"/>
</dbReference>
<dbReference type="Gene3D" id="1.25.10.10">
    <property type="entry name" value="Leucine-rich Repeat Variant"/>
    <property type="match status" value="1"/>
</dbReference>
<keyword evidence="3" id="KW-0808">Transferase</keyword>
<dbReference type="CDD" id="cd14014">
    <property type="entry name" value="STKc_PknB_like"/>
    <property type="match status" value="1"/>
</dbReference>
<dbReference type="InterPro" id="IPR000719">
    <property type="entry name" value="Prot_kinase_dom"/>
</dbReference>
<dbReference type="eggNOG" id="KOG2085">
    <property type="taxonomic scope" value="Eukaryota"/>
</dbReference>
<keyword evidence="4" id="KW-0547">Nucleotide-binding</keyword>
<keyword evidence="2" id="KW-0723">Serine/threonine-protein kinase</keyword>
<dbReference type="EC" id="2.7.11.1" evidence="1"/>
<name>A0A0L0DL87_THETB</name>
<dbReference type="InterPro" id="IPR011009">
    <property type="entry name" value="Kinase-like_dom_sf"/>
</dbReference>
<evidence type="ECO:0000313" key="11">
    <source>
        <dbReference type="EMBL" id="KNC53094.1"/>
    </source>
</evidence>
<organism evidence="11 12">
    <name type="scientific">Thecamonas trahens ATCC 50062</name>
    <dbReference type="NCBI Taxonomy" id="461836"/>
    <lineage>
        <taxon>Eukaryota</taxon>
        <taxon>Apusozoa</taxon>
        <taxon>Apusomonadida</taxon>
        <taxon>Apusomonadidae</taxon>
        <taxon>Thecamonas</taxon>
    </lineage>
</organism>
<dbReference type="PANTHER" id="PTHR24356">
    <property type="entry name" value="SERINE/THREONINE-PROTEIN KINASE"/>
    <property type="match status" value="1"/>
</dbReference>
<dbReference type="PROSITE" id="PS50011">
    <property type="entry name" value="PROTEIN_KINASE_DOM"/>
    <property type="match status" value="1"/>
</dbReference>
<dbReference type="EMBL" id="GL349478">
    <property type="protein sequence ID" value="KNC53094.1"/>
    <property type="molecule type" value="Genomic_DNA"/>
</dbReference>
<sequence length="889" mass="93655">MDLAQTLRTAAAAFRRYASPASSSSLAPASSSGPRKPRHVVVSATRGMTTSELAMPALETLVAAADDRSLRDASPYSSGVYAGLAELLDVSLARGVLSDRCFLAASIGGAARVCEALMATPEFEWDHFALAASHELLAGLVARLLAKDPKVGLSSLRWLVYTIYEKVPGLRSHAVSAAIRGVRRYVGAPESGSPFGVAALLEVFAAIIRGLTPSSPKLPALYGMLMSLHLPDEMGSDSDALISVYHPQLVFALLQLIGRDPGKYGPAAVAAVCGRPRASAGAPPETKFAPAERIWPSARNANSAKVVLLIHELESLIEALDELGFALVVAPVLAKLSSCIGSLAARIAQRALQLWENDAFRSHVGRHTARVVPLVVPLICGPIAEHWNPSVKRMGGSILEILHGQSPVDTEALVERFAPVATPDYPSLLAALAPPRQAASTSAVASSSSGVLSAASRASLVPIELSSFREELTYFDFVFGQVLGEGPFSVVRYAKHVEQGKSFSEWIPYAVKMVDTRGEAKWSELAAQEAAVLRSVAHPGIANLVASFTDTSDRAYIVTEYCGGGDVFSALVKLGSFAPGSAAYVVAVLADVLLHLHSLGLVYGDLKPENVLITDDGRVKLCDFGSAAPAADFATRLAAAGESFEAGMWGMTLEYLPPAVLTGSEPPSPASDAYALGLVLYQLLVGRLPDDAGVITSTAAVSFAADDPLFGHGAAASLEPEARDAICFLLNGKADTDELAQLPFFASVAWDALYTAKPPSLGAVGVAKPQTDPRFRRRKHSILRSPMPSKFQFESASFTDLAPITEDLEAEGVSDSPTRAAGSSSSSAPLSSSPGTSRAPRRHRPRLPRPTATGAVKRAHPAHSLEPLNEEPGDETGLGIDTEPPLRKR</sequence>
<evidence type="ECO:0000256" key="9">
    <source>
        <dbReference type="SAM" id="MobiDB-lite"/>
    </source>
</evidence>
<comment type="catalytic activity">
    <reaction evidence="7">
        <text>L-threonyl-[protein] + ATP = O-phospho-L-threonyl-[protein] + ADP + H(+)</text>
        <dbReference type="Rhea" id="RHEA:46608"/>
        <dbReference type="Rhea" id="RHEA-COMP:11060"/>
        <dbReference type="Rhea" id="RHEA-COMP:11605"/>
        <dbReference type="ChEBI" id="CHEBI:15378"/>
        <dbReference type="ChEBI" id="CHEBI:30013"/>
        <dbReference type="ChEBI" id="CHEBI:30616"/>
        <dbReference type="ChEBI" id="CHEBI:61977"/>
        <dbReference type="ChEBI" id="CHEBI:456216"/>
        <dbReference type="EC" id="2.7.11.1"/>
    </reaction>
</comment>
<proteinExistence type="predicted"/>
<dbReference type="InterPro" id="IPR016024">
    <property type="entry name" value="ARM-type_fold"/>
</dbReference>
<feature type="region of interest" description="Disordered" evidence="9">
    <location>
        <begin position="810"/>
        <end position="889"/>
    </location>
</feature>
<dbReference type="GO" id="GO:0000159">
    <property type="term" value="C:protein phosphatase type 2A complex"/>
    <property type="evidence" value="ECO:0007669"/>
    <property type="project" value="InterPro"/>
</dbReference>
<evidence type="ECO:0000256" key="6">
    <source>
        <dbReference type="ARBA" id="ARBA00022840"/>
    </source>
</evidence>